<gene>
    <name evidence="4" type="ORF">KDA82_10025</name>
</gene>
<evidence type="ECO:0000256" key="2">
    <source>
        <dbReference type="ARBA" id="ARBA00022840"/>
    </source>
</evidence>
<comment type="caution">
    <text evidence="4">The sequence shown here is derived from an EMBL/GenBank/DDBJ whole genome shotgun (WGS) entry which is preliminary data.</text>
</comment>
<dbReference type="Pfam" id="PF01656">
    <property type="entry name" value="CbiA"/>
    <property type="match status" value="1"/>
</dbReference>
<keyword evidence="5" id="KW-1185">Reference proteome</keyword>
<proteinExistence type="predicted"/>
<evidence type="ECO:0000313" key="5">
    <source>
        <dbReference type="Proteomes" id="UP000675554"/>
    </source>
</evidence>
<evidence type="ECO:0000313" key="4">
    <source>
        <dbReference type="EMBL" id="MBR7673348.1"/>
    </source>
</evidence>
<dbReference type="Gene3D" id="3.40.50.300">
    <property type="entry name" value="P-loop containing nucleotide triphosphate hydrolases"/>
    <property type="match status" value="1"/>
</dbReference>
<dbReference type="GO" id="GO:0005524">
    <property type="term" value="F:ATP binding"/>
    <property type="evidence" value="ECO:0007669"/>
    <property type="project" value="UniProtKB-KW"/>
</dbReference>
<dbReference type="InterPro" id="IPR027417">
    <property type="entry name" value="P-loop_NTPase"/>
</dbReference>
<dbReference type="GO" id="GO:0005829">
    <property type="term" value="C:cytosol"/>
    <property type="evidence" value="ECO:0007669"/>
    <property type="project" value="TreeGrafter"/>
</dbReference>
<protein>
    <submittedName>
        <fullName evidence="4">AAA family ATPase</fullName>
    </submittedName>
</protein>
<name>A0A8T4INA1_9ACTN</name>
<dbReference type="InterPro" id="IPR050625">
    <property type="entry name" value="ParA/MinD_ATPase"/>
</dbReference>
<dbReference type="GO" id="GO:0051782">
    <property type="term" value="P:negative regulation of cell division"/>
    <property type="evidence" value="ECO:0007669"/>
    <property type="project" value="TreeGrafter"/>
</dbReference>
<feature type="domain" description="CobQ/CobB/MinD/ParA nucleotide binding" evidence="3">
    <location>
        <begin position="144"/>
        <end position="184"/>
    </location>
</feature>
<evidence type="ECO:0000256" key="1">
    <source>
        <dbReference type="ARBA" id="ARBA00022741"/>
    </source>
</evidence>
<dbReference type="InterPro" id="IPR002586">
    <property type="entry name" value="CobQ/CobB/MinD/ParA_Nub-bd_dom"/>
</dbReference>
<dbReference type="GO" id="GO:0016887">
    <property type="term" value="F:ATP hydrolysis activity"/>
    <property type="evidence" value="ECO:0007669"/>
    <property type="project" value="TreeGrafter"/>
</dbReference>
<organism evidence="4 5">
    <name type="scientific">Streptomyces daliensis</name>
    <dbReference type="NCBI Taxonomy" id="299421"/>
    <lineage>
        <taxon>Bacteria</taxon>
        <taxon>Bacillati</taxon>
        <taxon>Actinomycetota</taxon>
        <taxon>Actinomycetes</taxon>
        <taxon>Kitasatosporales</taxon>
        <taxon>Streptomycetaceae</taxon>
        <taxon>Streptomyces</taxon>
    </lineage>
</organism>
<dbReference type="GO" id="GO:0009898">
    <property type="term" value="C:cytoplasmic side of plasma membrane"/>
    <property type="evidence" value="ECO:0007669"/>
    <property type="project" value="TreeGrafter"/>
</dbReference>
<dbReference type="EMBL" id="JAGSMN010000198">
    <property type="protein sequence ID" value="MBR7673348.1"/>
    <property type="molecule type" value="Genomic_DNA"/>
</dbReference>
<dbReference type="SUPFAM" id="SSF52540">
    <property type="entry name" value="P-loop containing nucleoside triphosphate hydrolases"/>
    <property type="match status" value="1"/>
</dbReference>
<dbReference type="AlphaFoldDB" id="A0A8T4INA1"/>
<sequence length="448" mass="48271">MTVPPAPVRFDQAQQLAMDFAREAAGQGADVLVVRDILGRLSLALDDREPGASLSAETVAYWRTRMAEKLGSYAMQNPVILASELFVADQVFDSPRILPAPIPASEPGQGRIRLLNNTVVGEDWAHVMPLQSDEPASRSTRTALYGFKGGVGRSTATYMLAQHLADQDLCVLVVDLDLESPGSGPLLLSGKQLPEYGLIDYLVEAAVGNAENLDLVARASQVTTVGNGELWVAPAAGRGPTDGPYTYIDKLNRVYADTPSAGAPGFAERLEAAVTACEEAVQRRSRRPDAVLLDSRAGIHDIAAVTISRLADLTLLFGSDNGQTWAGYRNLFTAWNASGQATAIRERLRMVAAMVPDTRRVEYLEAFREHAWECFSVLYDDQTAEDPTGFNPAPEDIAAPHAPIPILFSMELVGLDGASARGWSNQTLVRAAYGEFLDTASRLIVEGS</sequence>
<keyword evidence="1" id="KW-0547">Nucleotide-binding</keyword>
<keyword evidence="2" id="KW-0067">ATP-binding</keyword>
<dbReference type="PANTHER" id="PTHR43384">
    <property type="entry name" value="SEPTUM SITE-DETERMINING PROTEIN MIND HOMOLOG, CHLOROPLASTIC-RELATED"/>
    <property type="match status" value="1"/>
</dbReference>
<dbReference type="Proteomes" id="UP000675554">
    <property type="component" value="Unassembled WGS sequence"/>
</dbReference>
<accession>A0A8T4INA1</accession>
<dbReference type="NCBIfam" id="NF047398">
    <property type="entry name" value="AAA_KGGVGR"/>
    <property type="match status" value="1"/>
</dbReference>
<dbReference type="PANTHER" id="PTHR43384:SF6">
    <property type="entry name" value="SEPTUM SITE-DETERMINING PROTEIN MIND HOMOLOG, CHLOROPLASTIC"/>
    <property type="match status" value="1"/>
</dbReference>
<evidence type="ECO:0000259" key="3">
    <source>
        <dbReference type="Pfam" id="PF01656"/>
    </source>
</evidence>
<reference evidence="4" key="1">
    <citation type="submission" date="2021-04" db="EMBL/GenBank/DDBJ databases">
        <title>Sequencing of actinobacteria type strains.</title>
        <authorList>
            <person name="Nguyen G.-S."/>
            <person name="Wentzel A."/>
        </authorList>
    </citation>
    <scope>NUCLEOTIDE SEQUENCE</scope>
    <source>
        <strain evidence="4">DSM 42095</strain>
    </source>
</reference>